<protein>
    <submittedName>
        <fullName evidence="1">Uncharacterized protein</fullName>
    </submittedName>
</protein>
<dbReference type="STRING" id="1401685.P857_179"/>
<name>W2UZD9_9RICK</name>
<sequence length="335" mass="39533">MSRILLYVIILVVPMSLYGKGALFLVENICSSHTNPDLVNAHKSNLSQNKKEAFLTFISYLKPSLNTRYLQNIDAELIDYVLDSYAIKTEKYTFDSYYACYDFWFSYDRLYNKFPNIIHTQDKIMIIPIYSEKDIEVSIWHEDLWSLCQKYLTSDKITILPRNHCRKNAGLLAGLLSDYQFCNFSYLYTDYDVDTVYIIHLEKSNRNSYRIKVIDLATRITLYEMERLSPKGDFIEYFPFLMKNLSNIIQSKYIVDNSSNDCIHYKLIFTDMLDWTSVKEHFKNIPYTIQYFSSAGVVITLKNCNYDIDNLKNLLNNFDITIKNIDNEYLLLTDH</sequence>
<dbReference type="EMBL" id="AXCJ01000003">
    <property type="protein sequence ID" value="ETO91526.1"/>
    <property type="molecule type" value="Genomic_DNA"/>
</dbReference>
<gene>
    <name evidence="1" type="ORF">P857_179</name>
</gene>
<accession>W2UZD9</accession>
<dbReference type="AlphaFoldDB" id="W2UZD9"/>
<organism evidence="1 2">
    <name type="scientific">Candidatus Xenolissoclinum pacificiensis L6</name>
    <dbReference type="NCBI Taxonomy" id="1401685"/>
    <lineage>
        <taxon>Bacteria</taxon>
        <taxon>Pseudomonadati</taxon>
        <taxon>Pseudomonadota</taxon>
        <taxon>Alphaproteobacteria</taxon>
        <taxon>Rickettsiales</taxon>
        <taxon>Anaplasmataceae</taxon>
        <taxon>Candidatus Xenolissoclinum</taxon>
    </lineage>
</organism>
<evidence type="ECO:0000313" key="1">
    <source>
        <dbReference type="EMBL" id="ETO91526.1"/>
    </source>
</evidence>
<reference evidence="1 2" key="1">
    <citation type="journal article" date="2013" name="PLoS ONE">
        <title>Bacterial endosymbiosis in a chordate host: long-term co-evolution and conservation of secondary metabolism.</title>
        <authorList>
            <person name="Kwan J.C."/>
            <person name="Schmidt E.W."/>
        </authorList>
    </citation>
    <scope>NUCLEOTIDE SEQUENCE [LARGE SCALE GENOMIC DNA]</scope>
    <source>
        <strain evidence="2">L6</strain>
    </source>
</reference>
<keyword evidence="2" id="KW-1185">Reference proteome</keyword>
<proteinExistence type="predicted"/>
<evidence type="ECO:0000313" key="2">
    <source>
        <dbReference type="Proteomes" id="UP000018951"/>
    </source>
</evidence>
<dbReference type="Proteomes" id="UP000018951">
    <property type="component" value="Unassembled WGS sequence"/>
</dbReference>
<comment type="caution">
    <text evidence="1">The sequence shown here is derived from an EMBL/GenBank/DDBJ whole genome shotgun (WGS) entry which is preliminary data.</text>
</comment>